<dbReference type="OrthoDB" id="5431245at2759"/>
<dbReference type="EMBL" id="KB445561">
    <property type="protein sequence ID" value="EMC92625.1"/>
    <property type="molecule type" value="Genomic_DNA"/>
</dbReference>
<evidence type="ECO:0000313" key="3">
    <source>
        <dbReference type="EMBL" id="EMC92625.1"/>
    </source>
</evidence>
<feature type="region of interest" description="Disordered" evidence="2">
    <location>
        <begin position="155"/>
        <end position="216"/>
    </location>
</feature>
<feature type="coiled-coil region" evidence="1">
    <location>
        <begin position="64"/>
        <end position="91"/>
    </location>
</feature>
<evidence type="ECO:0000256" key="1">
    <source>
        <dbReference type="SAM" id="Coils"/>
    </source>
</evidence>
<sequence>MPSHLRLQVQFEPFAANITRQTSPTSPPAKKQRMSLTQTYYVASTARSKLGREAGRADHNLRRLVGHANLLDNLMAELQDAERAQEAWFHQSVSKANKTEEPKHITWVDQVDTIMEEDEEEDSDSDSDAEYEIDDDAEIFNIPVGRAKQPPVELESAIVEDDSDYDEEEDEGLALRRSPSRHSPPELVDDDESESEDEMPSSPESQEFQLDEKTRQAITTTAFYDTKTQRGLEDYIMQHAQQQQAPLIAAY</sequence>
<dbReference type="eggNOG" id="ENOG502SDCM">
    <property type="taxonomic scope" value="Eukaryota"/>
</dbReference>
<dbReference type="RefSeq" id="XP_007679965.1">
    <property type="nucleotide sequence ID" value="XM_007681775.1"/>
</dbReference>
<feature type="compositionally biased region" description="Acidic residues" evidence="2">
    <location>
        <begin position="187"/>
        <end position="199"/>
    </location>
</feature>
<dbReference type="HOGENOM" id="CLU_058482_0_0_1"/>
<proteinExistence type="predicted"/>
<dbReference type="AlphaFoldDB" id="M2N1U5"/>
<organism evidence="3 4">
    <name type="scientific">Baudoinia panamericana (strain UAMH 10762)</name>
    <name type="common">Angels' share fungus</name>
    <name type="synonym">Baudoinia compniacensis (strain UAMH 10762)</name>
    <dbReference type="NCBI Taxonomy" id="717646"/>
    <lineage>
        <taxon>Eukaryota</taxon>
        <taxon>Fungi</taxon>
        <taxon>Dikarya</taxon>
        <taxon>Ascomycota</taxon>
        <taxon>Pezizomycotina</taxon>
        <taxon>Dothideomycetes</taxon>
        <taxon>Dothideomycetidae</taxon>
        <taxon>Mycosphaerellales</taxon>
        <taxon>Teratosphaeriaceae</taxon>
        <taxon>Baudoinia</taxon>
    </lineage>
</organism>
<accession>M2N1U5</accession>
<keyword evidence="4" id="KW-1185">Reference proteome</keyword>
<protein>
    <submittedName>
        <fullName evidence="3">Uncharacterized protein</fullName>
    </submittedName>
</protein>
<dbReference type="STRING" id="717646.M2N1U5"/>
<evidence type="ECO:0000256" key="2">
    <source>
        <dbReference type="SAM" id="MobiDB-lite"/>
    </source>
</evidence>
<dbReference type="OMA" id="HIQWADT"/>
<dbReference type="PANTHER" id="PTHR36826">
    <property type="entry name" value="PROTEIN ECM13"/>
    <property type="match status" value="1"/>
</dbReference>
<reference evidence="3 4" key="1">
    <citation type="journal article" date="2012" name="PLoS Pathog.">
        <title>Diverse lifestyles and strategies of plant pathogenesis encoded in the genomes of eighteen Dothideomycetes fungi.</title>
        <authorList>
            <person name="Ohm R.A."/>
            <person name="Feau N."/>
            <person name="Henrissat B."/>
            <person name="Schoch C.L."/>
            <person name="Horwitz B.A."/>
            <person name="Barry K.W."/>
            <person name="Condon B.J."/>
            <person name="Copeland A.C."/>
            <person name="Dhillon B."/>
            <person name="Glaser F."/>
            <person name="Hesse C.N."/>
            <person name="Kosti I."/>
            <person name="LaButti K."/>
            <person name="Lindquist E.A."/>
            <person name="Lucas S."/>
            <person name="Salamov A.A."/>
            <person name="Bradshaw R.E."/>
            <person name="Ciuffetti L."/>
            <person name="Hamelin R.C."/>
            <person name="Kema G.H.J."/>
            <person name="Lawrence C."/>
            <person name="Scott J.A."/>
            <person name="Spatafora J.W."/>
            <person name="Turgeon B.G."/>
            <person name="de Wit P.J.G.M."/>
            <person name="Zhong S."/>
            <person name="Goodwin S.B."/>
            <person name="Grigoriev I.V."/>
        </authorList>
    </citation>
    <scope>NUCLEOTIDE SEQUENCE [LARGE SCALE GENOMIC DNA]</scope>
    <source>
        <strain evidence="3 4">UAMH 10762</strain>
    </source>
</reference>
<evidence type="ECO:0000313" key="4">
    <source>
        <dbReference type="Proteomes" id="UP000011761"/>
    </source>
</evidence>
<dbReference type="GeneID" id="19117089"/>
<keyword evidence="1" id="KW-0175">Coiled coil</keyword>
<dbReference type="Proteomes" id="UP000011761">
    <property type="component" value="Unassembled WGS sequence"/>
</dbReference>
<feature type="compositionally biased region" description="Acidic residues" evidence="2">
    <location>
        <begin position="158"/>
        <end position="172"/>
    </location>
</feature>
<dbReference type="InterPro" id="IPR037738">
    <property type="entry name" value="Ecm13-like"/>
</dbReference>
<name>M2N1U5_BAUPA</name>
<gene>
    <name evidence="3" type="ORF">BAUCODRAFT_77372</name>
</gene>
<dbReference type="PANTHER" id="PTHR36826:SF1">
    <property type="entry name" value="PROTEIN ECM13"/>
    <property type="match status" value="1"/>
</dbReference>
<dbReference type="KEGG" id="bcom:BAUCODRAFT_77372"/>